<dbReference type="PROSITE" id="PS51257">
    <property type="entry name" value="PROKAR_LIPOPROTEIN"/>
    <property type="match status" value="1"/>
</dbReference>
<dbReference type="AlphaFoldDB" id="A0A935IM62"/>
<dbReference type="EMBL" id="JADJIB010000011">
    <property type="protein sequence ID" value="MBK7274695.1"/>
    <property type="molecule type" value="Genomic_DNA"/>
</dbReference>
<comment type="caution">
    <text evidence="2">The sequence shown here is derived from an EMBL/GenBank/DDBJ whole genome shotgun (WGS) entry which is preliminary data.</text>
</comment>
<sequence>MSAVSVRHAVANRRTFVAALTIGGLLMTGCSANSTTSASASNATQSAASKEATTVTVMYAGNEFSKKDIAAFEQANPTIKVNFIEFDQTRLNAMLTAGDPPDLVRGNPSANLFARGLATPLDDFVKNSTVIKADDLESVNDAWRYDGKVRGQGKLYGIVKDWSPDLTIWQNQGVFDKAGVKPLSTTTPSTWEDVLAAGKALKDKGVKNSFGIEWQWGVAYLLQTQILQLGGTYYNDDLTSVNLQTPEAIKSIQFLTDYGKAGVGPTSLAPLADGMNLPVFAKGDMAMSMDGYWFGGGLQAQEAAAVAAGASLAPAPSWGKRINTVIGGVGAWIPEKAKHKEAAWKVMEYLMAGPPAVERAKSGWGLPAMKSLWAQLPAAAPYQKQAIEAAKAELPYVTFLPDSPFISGDEWNKIVDEALKATINGSSTPAEAVKTIEAKVNDALAKGKDQLG</sequence>
<feature type="signal peptide" evidence="1">
    <location>
        <begin position="1"/>
        <end position="32"/>
    </location>
</feature>
<dbReference type="PANTHER" id="PTHR43649:SF12">
    <property type="entry name" value="DIACETYLCHITOBIOSE BINDING PROTEIN DASA"/>
    <property type="match status" value="1"/>
</dbReference>
<evidence type="ECO:0000313" key="3">
    <source>
        <dbReference type="Proteomes" id="UP000726105"/>
    </source>
</evidence>
<dbReference type="PANTHER" id="PTHR43649">
    <property type="entry name" value="ARABINOSE-BINDING PROTEIN-RELATED"/>
    <property type="match status" value="1"/>
</dbReference>
<reference evidence="2 3" key="1">
    <citation type="submission" date="2020-10" db="EMBL/GenBank/DDBJ databases">
        <title>Connecting structure to function with the recovery of over 1000 high-quality activated sludge metagenome-assembled genomes encoding full-length rRNA genes using long-read sequencing.</title>
        <authorList>
            <person name="Singleton C.M."/>
            <person name="Petriglieri F."/>
            <person name="Kristensen J.M."/>
            <person name="Kirkegaard R.H."/>
            <person name="Michaelsen T.Y."/>
            <person name="Andersen M.H."/>
            <person name="Karst S.M."/>
            <person name="Dueholm M.S."/>
            <person name="Nielsen P.H."/>
            <person name="Albertsen M."/>
        </authorList>
    </citation>
    <scope>NUCLEOTIDE SEQUENCE [LARGE SCALE GENOMIC DNA]</scope>
    <source>
        <strain evidence="2">Ega_18-Q3-R5-49_MAXAC.001</strain>
    </source>
</reference>
<evidence type="ECO:0000256" key="1">
    <source>
        <dbReference type="SAM" id="SignalP"/>
    </source>
</evidence>
<feature type="chain" id="PRO_5039357125" evidence="1">
    <location>
        <begin position="33"/>
        <end position="452"/>
    </location>
</feature>
<evidence type="ECO:0000313" key="2">
    <source>
        <dbReference type="EMBL" id="MBK7274695.1"/>
    </source>
</evidence>
<protein>
    <submittedName>
        <fullName evidence="2">Extracellular solute-binding protein</fullName>
    </submittedName>
</protein>
<dbReference type="SUPFAM" id="SSF53850">
    <property type="entry name" value="Periplasmic binding protein-like II"/>
    <property type="match status" value="1"/>
</dbReference>
<keyword evidence="1" id="KW-0732">Signal</keyword>
<name>A0A935IM62_9MICO</name>
<dbReference type="Pfam" id="PF01547">
    <property type="entry name" value="SBP_bac_1"/>
    <property type="match status" value="1"/>
</dbReference>
<dbReference type="Gene3D" id="3.40.190.10">
    <property type="entry name" value="Periplasmic binding protein-like II"/>
    <property type="match status" value="1"/>
</dbReference>
<organism evidence="2 3">
    <name type="scientific">Candidatus Phosphoribacter hodrii</name>
    <dbReference type="NCBI Taxonomy" id="2953743"/>
    <lineage>
        <taxon>Bacteria</taxon>
        <taxon>Bacillati</taxon>
        <taxon>Actinomycetota</taxon>
        <taxon>Actinomycetes</taxon>
        <taxon>Micrococcales</taxon>
        <taxon>Dermatophilaceae</taxon>
        <taxon>Candidatus Phosphoribacter</taxon>
    </lineage>
</organism>
<gene>
    <name evidence="2" type="ORF">IPI13_16600</name>
</gene>
<dbReference type="InterPro" id="IPR006059">
    <property type="entry name" value="SBP"/>
</dbReference>
<dbReference type="InterPro" id="IPR050490">
    <property type="entry name" value="Bact_solute-bd_prot1"/>
</dbReference>
<dbReference type="Proteomes" id="UP000726105">
    <property type="component" value="Unassembled WGS sequence"/>
</dbReference>
<accession>A0A935IM62</accession>
<proteinExistence type="predicted"/>